<dbReference type="InterPro" id="IPR036051">
    <property type="entry name" value="KRAB_dom_sf"/>
</dbReference>
<name>A0A670Z555_PSETE</name>
<dbReference type="Gene3D" id="6.10.140.140">
    <property type="match status" value="1"/>
</dbReference>
<dbReference type="AlphaFoldDB" id="A0A670Z555"/>
<dbReference type="GO" id="GO:0006355">
    <property type="term" value="P:regulation of DNA-templated transcription"/>
    <property type="evidence" value="ECO:0007669"/>
    <property type="project" value="InterPro"/>
</dbReference>
<evidence type="ECO:0000313" key="2">
    <source>
        <dbReference type="Ensembl" id="ENSPTXP00000018309.1"/>
    </source>
</evidence>
<reference evidence="2" key="2">
    <citation type="submission" date="2025-09" db="UniProtKB">
        <authorList>
            <consortium name="Ensembl"/>
        </authorList>
    </citation>
    <scope>IDENTIFICATION</scope>
</reference>
<dbReference type="PANTHER" id="PTHR23232">
    <property type="entry name" value="KRAB DOMAIN C2H2 ZINC FINGER"/>
    <property type="match status" value="1"/>
</dbReference>
<dbReference type="Ensembl" id="ENSPTXT00000018861.1">
    <property type="protein sequence ID" value="ENSPTXP00000018309.1"/>
    <property type="gene ID" value="ENSPTXG00000012607.1"/>
</dbReference>
<evidence type="ECO:0000313" key="3">
    <source>
        <dbReference type="Proteomes" id="UP000472273"/>
    </source>
</evidence>
<feature type="domain" description="KRAB" evidence="1">
    <location>
        <begin position="4"/>
        <end position="78"/>
    </location>
</feature>
<organism evidence="2 3">
    <name type="scientific">Pseudonaja textilis</name>
    <name type="common">Eastern brown snake</name>
    <dbReference type="NCBI Taxonomy" id="8673"/>
    <lineage>
        <taxon>Eukaryota</taxon>
        <taxon>Metazoa</taxon>
        <taxon>Chordata</taxon>
        <taxon>Craniata</taxon>
        <taxon>Vertebrata</taxon>
        <taxon>Euteleostomi</taxon>
        <taxon>Lepidosauria</taxon>
        <taxon>Squamata</taxon>
        <taxon>Bifurcata</taxon>
        <taxon>Unidentata</taxon>
        <taxon>Episquamata</taxon>
        <taxon>Toxicofera</taxon>
        <taxon>Serpentes</taxon>
        <taxon>Colubroidea</taxon>
        <taxon>Elapidae</taxon>
        <taxon>Hydrophiinae</taxon>
        <taxon>Pseudonaja</taxon>
    </lineage>
</organism>
<dbReference type="GeneTree" id="ENSGT01140000282603"/>
<dbReference type="SUPFAM" id="SSF109640">
    <property type="entry name" value="KRAB domain (Kruppel-associated box)"/>
    <property type="match status" value="1"/>
</dbReference>
<proteinExistence type="predicted"/>
<dbReference type="Proteomes" id="UP000472273">
    <property type="component" value="Unplaced"/>
</dbReference>
<dbReference type="Pfam" id="PF01352">
    <property type="entry name" value="KRAB"/>
    <property type="match status" value="1"/>
</dbReference>
<evidence type="ECO:0000259" key="1">
    <source>
        <dbReference type="PROSITE" id="PS50805"/>
    </source>
</evidence>
<dbReference type="InterPro" id="IPR001909">
    <property type="entry name" value="KRAB"/>
</dbReference>
<dbReference type="PROSITE" id="PS50805">
    <property type="entry name" value="KRAB"/>
    <property type="match status" value="1"/>
</dbReference>
<accession>A0A670Z555</accession>
<protein>
    <recommendedName>
        <fullName evidence="1">KRAB domain-containing protein</fullName>
    </recommendedName>
</protein>
<dbReference type="CDD" id="cd07765">
    <property type="entry name" value="KRAB_A-box"/>
    <property type="match status" value="1"/>
</dbReference>
<dbReference type="PANTHER" id="PTHR23232:SF156">
    <property type="entry name" value="KRAB DOMAIN-CONTAINING PROTEIN"/>
    <property type="match status" value="1"/>
</dbReference>
<keyword evidence="3" id="KW-1185">Reference proteome</keyword>
<reference evidence="2" key="1">
    <citation type="submission" date="2025-08" db="UniProtKB">
        <authorList>
            <consortium name="Ensembl"/>
        </authorList>
    </citation>
    <scope>IDENTIFICATION</scope>
</reference>
<sequence>MSHFLLLKVAVYFSEEEWSQLDPDQKALHLEVMLENHRNVVSLGKSFLVPNQRVIVRYHLLGGRRKGSGLLILQGRKK</sequence>
<dbReference type="SMART" id="SM00349">
    <property type="entry name" value="KRAB"/>
    <property type="match status" value="1"/>
</dbReference>
<dbReference type="InterPro" id="IPR050169">
    <property type="entry name" value="Krueppel_C2H2_ZnF"/>
</dbReference>